<dbReference type="InterPro" id="IPR029063">
    <property type="entry name" value="SAM-dependent_MTases_sf"/>
</dbReference>
<evidence type="ECO:0000313" key="5">
    <source>
        <dbReference type="Proteomes" id="UP001326715"/>
    </source>
</evidence>
<dbReference type="EMBL" id="CP140154">
    <property type="protein sequence ID" value="WQG90016.1"/>
    <property type="molecule type" value="Genomic_DNA"/>
</dbReference>
<dbReference type="SUPFAM" id="SSF54593">
    <property type="entry name" value="Glyoxalase/Bleomycin resistance protein/Dihydroxybiphenyl dioxygenase"/>
    <property type="match status" value="1"/>
</dbReference>
<dbReference type="Pfam" id="PF04072">
    <property type="entry name" value="LCM"/>
    <property type="match status" value="1"/>
</dbReference>
<evidence type="ECO:0000313" key="4">
    <source>
        <dbReference type="EMBL" id="WQG90016.1"/>
    </source>
</evidence>
<proteinExistence type="predicted"/>
<keyword evidence="3" id="KW-0046">Antibiotic resistance</keyword>
<dbReference type="SUPFAM" id="SSF53335">
    <property type="entry name" value="S-adenosyl-L-methionine-dependent methyltransferases"/>
    <property type="match status" value="1"/>
</dbReference>
<dbReference type="InterPro" id="IPR029068">
    <property type="entry name" value="Glyas_Bleomycin-R_OHBP_Dase"/>
</dbReference>
<name>A0ABZ0XHC4_9BACT</name>
<dbReference type="Gene3D" id="3.40.50.150">
    <property type="entry name" value="Vaccinia Virus protein VP39"/>
    <property type="match status" value="1"/>
</dbReference>
<protein>
    <submittedName>
        <fullName evidence="4">Glyoxalase superfamily protein</fullName>
    </submittedName>
</protein>
<dbReference type="Gene3D" id="3.10.180.10">
    <property type="entry name" value="2,3-Dihydroxybiphenyl 1,2-Dioxygenase, domain 1"/>
    <property type="match status" value="1"/>
</dbReference>
<accession>A0ABZ0XHC4</accession>
<dbReference type="InterPro" id="IPR007213">
    <property type="entry name" value="Ppm1/Ppm2/Tcmp"/>
</dbReference>
<organism evidence="4 5">
    <name type="scientific">Chitinophaga sancti</name>
    <dbReference type="NCBI Taxonomy" id="1004"/>
    <lineage>
        <taxon>Bacteria</taxon>
        <taxon>Pseudomonadati</taxon>
        <taxon>Bacteroidota</taxon>
        <taxon>Chitinophagia</taxon>
        <taxon>Chitinophagales</taxon>
        <taxon>Chitinophagaceae</taxon>
        <taxon>Chitinophaga</taxon>
    </lineage>
</organism>
<reference evidence="4 5" key="1">
    <citation type="submission" date="2023-11" db="EMBL/GenBank/DDBJ databases">
        <title>MicrobeMod: A computational toolkit for identifying prokaryotic methylation and restriction-modification with nanopore sequencing.</title>
        <authorList>
            <person name="Crits-Christoph A."/>
            <person name="Kang S.C."/>
            <person name="Lee H."/>
            <person name="Ostrov N."/>
        </authorList>
    </citation>
    <scope>NUCLEOTIDE SEQUENCE [LARGE SCALE GENOMIC DNA]</scope>
    <source>
        <strain evidence="4 5">ATCC 23090</strain>
    </source>
</reference>
<dbReference type="InterPro" id="IPR000335">
    <property type="entry name" value="Bleomycin-R"/>
</dbReference>
<keyword evidence="1" id="KW-0489">Methyltransferase</keyword>
<sequence>MFSKIFTMQIIPVFRVFDYNKTIEFYVNWLGCSISWEHRPDNSPFYLRMSLRGLVFDLSEHHGECSPGARFSIADFEGLQQYHEELLSKNYPYNRPGLERVEWAADTLEMTVTDPFSNRIIFNEKVKDFNTISPSAIALLFTKSFTQIPFMKEAAKLLHALPDSTEKTPMFHARVQHFEDRYYSIDRMLQPTGITNILELSSGYSFRGLDLANKRAVHYIDTDLDDVISRKLQFINHLQQGPLKGQLQLTPLNALDATQFETIIDSFPEGPVAIVNEGLLMYLNMEEKQLLADIIHKMLMKRGGCWITADIYIPSPLDAHKVYTQRQQKFMNFHKVEENKFASFDAAKNFFEDAGFTITKDSQEEINFRETWLLKTK</sequence>
<evidence type="ECO:0000256" key="1">
    <source>
        <dbReference type="ARBA" id="ARBA00022603"/>
    </source>
</evidence>
<evidence type="ECO:0000256" key="3">
    <source>
        <dbReference type="ARBA" id="ARBA00023251"/>
    </source>
</evidence>
<keyword evidence="5" id="KW-1185">Reference proteome</keyword>
<gene>
    <name evidence="4" type="ORF">SR876_00795</name>
</gene>
<evidence type="ECO:0000256" key="2">
    <source>
        <dbReference type="ARBA" id="ARBA00022679"/>
    </source>
</evidence>
<dbReference type="Pfam" id="PF19581">
    <property type="entry name" value="Glyoxalase_7"/>
    <property type="match status" value="1"/>
</dbReference>
<dbReference type="RefSeq" id="WP_262487767.1">
    <property type="nucleotide sequence ID" value="NZ_CP140154.1"/>
</dbReference>
<dbReference type="Proteomes" id="UP001326715">
    <property type="component" value="Chromosome"/>
</dbReference>
<keyword evidence="2" id="KW-0808">Transferase</keyword>